<keyword evidence="1" id="KW-0472">Membrane</keyword>
<feature type="transmembrane region" description="Helical" evidence="1">
    <location>
        <begin position="6"/>
        <end position="25"/>
    </location>
</feature>
<keyword evidence="1" id="KW-0812">Transmembrane</keyword>
<name>A0A0E9SBM0_ANGAN</name>
<sequence>MVFLMLIKPTCFTSMLCYLFFKFFYLNAVYNFKCMVATVIEIMVI</sequence>
<evidence type="ECO:0000256" key="1">
    <source>
        <dbReference type="SAM" id="Phobius"/>
    </source>
</evidence>
<dbReference type="AlphaFoldDB" id="A0A0E9SBM0"/>
<keyword evidence="1" id="KW-1133">Transmembrane helix</keyword>
<proteinExistence type="predicted"/>
<dbReference type="EMBL" id="GBXM01070674">
    <property type="protein sequence ID" value="JAH37903.1"/>
    <property type="molecule type" value="Transcribed_RNA"/>
</dbReference>
<reference evidence="2" key="2">
    <citation type="journal article" date="2015" name="Fish Shellfish Immunol.">
        <title>Early steps in the European eel (Anguilla anguilla)-Vibrio vulnificus interaction in the gills: Role of the RtxA13 toxin.</title>
        <authorList>
            <person name="Callol A."/>
            <person name="Pajuelo D."/>
            <person name="Ebbesson L."/>
            <person name="Teles M."/>
            <person name="MacKenzie S."/>
            <person name="Amaro C."/>
        </authorList>
    </citation>
    <scope>NUCLEOTIDE SEQUENCE</scope>
</reference>
<organism evidence="2">
    <name type="scientific">Anguilla anguilla</name>
    <name type="common">European freshwater eel</name>
    <name type="synonym">Muraena anguilla</name>
    <dbReference type="NCBI Taxonomy" id="7936"/>
    <lineage>
        <taxon>Eukaryota</taxon>
        <taxon>Metazoa</taxon>
        <taxon>Chordata</taxon>
        <taxon>Craniata</taxon>
        <taxon>Vertebrata</taxon>
        <taxon>Euteleostomi</taxon>
        <taxon>Actinopterygii</taxon>
        <taxon>Neopterygii</taxon>
        <taxon>Teleostei</taxon>
        <taxon>Anguilliformes</taxon>
        <taxon>Anguillidae</taxon>
        <taxon>Anguilla</taxon>
    </lineage>
</organism>
<protein>
    <submittedName>
        <fullName evidence="2">Uncharacterized protein</fullName>
    </submittedName>
</protein>
<evidence type="ECO:0000313" key="2">
    <source>
        <dbReference type="EMBL" id="JAH37903.1"/>
    </source>
</evidence>
<accession>A0A0E9SBM0</accession>
<reference evidence="2" key="1">
    <citation type="submission" date="2014-11" db="EMBL/GenBank/DDBJ databases">
        <authorList>
            <person name="Amaro Gonzalez C."/>
        </authorList>
    </citation>
    <scope>NUCLEOTIDE SEQUENCE</scope>
</reference>